<evidence type="ECO:0008006" key="4">
    <source>
        <dbReference type="Google" id="ProtNLM"/>
    </source>
</evidence>
<keyword evidence="3" id="KW-1185">Reference proteome</keyword>
<dbReference type="STRING" id="346185.AAY42_12215"/>
<dbReference type="AlphaFoldDB" id="A0A0Q1BIV8"/>
<reference evidence="2 3" key="1">
    <citation type="submission" date="2015-04" db="EMBL/GenBank/DDBJ databases">
        <title>Complete genome of flavobacterium.</title>
        <authorList>
            <person name="Kwon Y.M."/>
            <person name="Kim S.-J."/>
        </authorList>
    </citation>
    <scope>NUCLEOTIDE SEQUENCE [LARGE SCALE GENOMIC DNA]</scope>
    <source>
        <strain evidence="2 3">DK169</strain>
    </source>
</reference>
<feature type="signal peptide" evidence="1">
    <location>
        <begin position="1"/>
        <end position="18"/>
    </location>
</feature>
<dbReference type="PROSITE" id="PS51257">
    <property type="entry name" value="PROKAR_LIPOPROTEIN"/>
    <property type="match status" value="1"/>
</dbReference>
<name>A0A0Q1BIV8_9FLAO</name>
<proteinExistence type="predicted"/>
<gene>
    <name evidence="2" type="ORF">AAY42_12215</name>
</gene>
<evidence type="ECO:0000313" key="2">
    <source>
        <dbReference type="EMBL" id="KQC30550.1"/>
    </source>
</evidence>
<dbReference type="EMBL" id="LCTZ01000002">
    <property type="protein sequence ID" value="KQC30550.1"/>
    <property type="molecule type" value="Genomic_DNA"/>
</dbReference>
<evidence type="ECO:0000313" key="3">
    <source>
        <dbReference type="Proteomes" id="UP000050827"/>
    </source>
</evidence>
<accession>A0A0Q1BIV8</accession>
<protein>
    <recommendedName>
        <fullName evidence="4">Lipoprotein</fullName>
    </recommendedName>
</protein>
<dbReference type="RefSeq" id="WP_055395589.1">
    <property type="nucleotide sequence ID" value="NZ_LCTZ01000002.1"/>
</dbReference>
<evidence type="ECO:0000256" key="1">
    <source>
        <dbReference type="SAM" id="SignalP"/>
    </source>
</evidence>
<comment type="caution">
    <text evidence="2">The sequence shown here is derived from an EMBL/GenBank/DDBJ whole genome shotgun (WGS) entry which is preliminary data.</text>
</comment>
<dbReference type="OrthoDB" id="893802at2"/>
<organism evidence="2 3">
    <name type="scientific">Flagellimonas eckloniae</name>
    <dbReference type="NCBI Taxonomy" id="346185"/>
    <lineage>
        <taxon>Bacteria</taxon>
        <taxon>Pseudomonadati</taxon>
        <taxon>Bacteroidota</taxon>
        <taxon>Flavobacteriia</taxon>
        <taxon>Flavobacteriales</taxon>
        <taxon>Flavobacteriaceae</taxon>
        <taxon>Flagellimonas</taxon>
    </lineage>
</organism>
<sequence length="142" mass="16116">MKKVILVFILFGACSLFTSCNLDDDGQNFHFTTLDIIEATVPESFDLNETYTIEVTYLRPNSCTFFEGFDFSKPAETDRDIVAIGSVLTDDTACTQATEEVVATFEFNVIFTEDYHFRFFSGMDENDDATYIEYTIPVNVPN</sequence>
<feature type="chain" id="PRO_5006188719" description="Lipoprotein" evidence="1">
    <location>
        <begin position="19"/>
        <end position="142"/>
    </location>
</feature>
<dbReference type="Proteomes" id="UP000050827">
    <property type="component" value="Unassembled WGS sequence"/>
</dbReference>
<keyword evidence="1" id="KW-0732">Signal</keyword>